<accession>A0A6M8UBM5</accession>
<organism evidence="3 4">
    <name type="scientific">Paramixta manurensis</name>
    <dbReference type="NCBI Taxonomy" id="2740817"/>
    <lineage>
        <taxon>Bacteria</taxon>
        <taxon>Pseudomonadati</taxon>
        <taxon>Pseudomonadota</taxon>
        <taxon>Gammaproteobacteria</taxon>
        <taxon>Enterobacterales</taxon>
        <taxon>Erwiniaceae</taxon>
        <taxon>Paramixta</taxon>
    </lineage>
</organism>
<evidence type="ECO:0000256" key="1">
    <source>
        <dbReference type="ARBA" id="ARBA00006056"/>
    </source>
</evidence>
<evidence type="ECO:0000313" key="3">
    <source>
        <dbReference type="EMBL" id="QKJ86311.1"/>
    </source>
</evidence>
<dbReference type="AlphaFoldDB" id="A0A6M8UBM5"/>
<dbReference type="SUPFAM" id="SSF89733">
    <property type="entry name" value="L-sulfolactate dehydrogenase-like"/>
    <property type="match status" value="1"/>
</dbReference>
<name>A0A6M8UBM5_9GAMM</name>
<sequence>MSARYAMSALTALTSQLFQNAGLAADKAHAVADTLVRGEAFGMTTHGLKLLPAYLDEIRQGGMTREGGPHVIQDFAACLTWDGRKLPGPWLIKEAVGKGIARAERYGTATVTIQNSHHTACLSTYLQAATERGFIILIALTDPGHRSVAPFGGTQAVLTSNPIALGAPTRGAPILIDMATSLATNAAVANTLAAGEQFSSAILLDAQGQPSCDPAVISADPPGTILPLGGIEAGHKGYALGLIVEILSGCLGGRGRGEQNQGWSAAVTLTLYSPAAMAGSDAYLKQIEALVQACHDSPPKAGVTRVKLPGERALAALEEASRDGLSLPASLIDTLTRLAAECGLPPPAPLTSH</sequence>
<dbReference type="KEGG" id="pmak:PMPD1_1352"/>
<dbReference type="RefSeq" id="WP_173633336.1">
    <property type="nucleotide sequence ID" value="NZ_CP054212.1"/>
</dbReference>
<dbReference type="Pfam" id="PF02615">
    <property type="entry name" value="Ldh_2"/>
    <property type="match status" value="1"/>
</dbReference>
<protein>
    <submittedName>
        <fullName evidence="3">Ldh family oxidoreductase</fullName>
    </submittedName>
</protein>
<dbReference type="InterPro" id="IPR036111">
    <property type="entry name" value="Mal/L-sulfo/L-lacto_DH-like_sf"/>
</dbReference>
<keyword evidence="2" id="KW-0560">Oxidoreductase</keyword>
<evidence type="ECO:0000256" key="2">
    <source>
        <dbReference type="ARBA" id="ARBA00023002"/>
    </source>
</evidence>
<dbReference type="PANTHER" id="PTHR11091">
    <property type="entry name" value="OXIDOREDUCTASE-RELATED"/>
    <property type="match status" value="1"/>
</dbReference>
<proteinExistence type="inferred from homology"/>
<reference evidence="3 4" key="1">
    <citation type="submission" date="2020-06" db="EMBL/GenBank/DDBJ databases">
        <title>Genome sequence of Paramixta manurensis strain PD-1.</title>
        <authorList>
            <person name="Lee C.W."/>
            <person name="Kim J."/>
        </authorList>
    </citation>
    <scope>NUCLEOTIDE SEQUENCE [LARGE SCALE GENOMIC DNA]</scope>
    <source>
        <strain evidence="3 4">PD-1</strain>
    </source>
</reference>
<dbReference type="GO" id="GO:0016491">
    <property type="term" value="F:oxidoreductase activity"/>
    <property type="evidence" value="ECO:0007669"/>
    <property type="project" value="UniProtKB-KW"/>
</dbReference>
<keyword evidence="4" id="KW-1185">Reference proteome</keyword>
<evidence type="ECO:0000313" key="4">
    <source>
        <dbReference type="Proteomes" id="UP000505325"/>
    </source>
</evidence>
<dbReference type="Gene3D" id="3.30.1370.60">
    <property type="entry name" value="Hypothetical oxidoreductase yiak, domain 2"/>
    <property type="match status" value="1"/>
</dbReference>
<gene>
    <name evidence="3" type="ORF">PMPD1_1352</name>
</gene>
<dbReference type="Gene3D" id="1.10.1530.10">
    <property type="match status" value="1"/>
</dbReference>
<dbReference type="InterPro" id="IPR043144">
    <property type="entry name" value="Mal/L-sulf/L-lact_DH-like_ah"/>
</dbReference>
<dbReference type="Proteomes" id="UP000505325">
    <property type="component" value="Chromosome"/>
</dbReference>
<comment type="similarity">
    <text evidence="1">Belongs to the LDH2/MDH2 oxidoreductase family.</text>
</comment>
<dbReference type="EMBL" id="CP054212">
    <property type="protein sequence ID" value="QKJ86311.1"/>
    <property type="molecule type" value="Genomic_DNA"/>
</dbReference>
<dbReference type="PANTHER" id="PTHR11091:SF0">
    <property type="entry name" value="MALATE DEHYDROGENASE"/>
    <property type="match status" value="1"/>
</dbReference>
<dbReference type="InterPro" id="IPR043143">
    <property type="entry name" value="Mal/L-sulf/L-lact_DH-like_NADP"/>
</dbReference>
<dbReference type="InterPro" id="IPR003767">
    <property type="entry name" value="Malate/L-lactate_DH-like"/>
</dbReference>